<reference evidence="2" key="1">
    <citation type="submission" date="2020-05" db="EMBL/GenBank/DDBJ databases">
        <authorList>
            <person name="Chiriac C."/>
            <person name="Salcher M."/>
            <person name="Ghai R."/>
            <person name="Kavagutti S V."/>
        </authorList>
    </citation>
    <scope>NUCLEOTIDE SEQUENCE</scope>
</reference>
<evidence type="ECO:0000313" key="2">
    <source>
        <dbReference type="EMBL" id="CAB4632140.1"/>
    </source>
</evidence>
<accession>A0A6J6J5J7</accession>
<proteinExistence type="predicted"/>
<dbReference type="AlphaFoldDB" id="A0A6J6J5J7"/>
<protein>
    <submittedName>
        <fullName evidence="2">Unannotated protein</fullName>
    </submittedName>
</protein>
<organism evidence="2">
    <name type="scientific">freshwater metagenome</name>
    <dbReference type="NCBI Taxonomy" id="449393"/>
    <lineage>
        <taxon>unclassified sequences</taxon>
        <taxon>metagenomes</taxon>
        <taxon>ecological metagenomes</taxon>
    </lineage>
</organism>
<keyword evidence="1" id="KW-0472">Membrane</keyword>
<dbReference type="EMBL" id="CAEZVM010000021">
    <property type="protein sequence ID" value="CAB4632140.1"/>
    <property type="molecule type" value="Genomic_DNA"/>
</dbReference>
<keyword evidence="1" id="KW-0812">Transmembrane</keyword>
<feature type="transmembrane region" description="Helical" evidence="1">
    <location>
        <begin position="6"/>
        <end position="25"/>
    </location>
</feature>
<sequence length="176" mass="19646">MGIEFLFIAAGIAILIVVLARRRLFERRLIDNKERLSGVKFKSTVPAELEAILKDAPRLKGDGQYAFQSVGCTSFTENFNSIAIAKRIHFIEPTDIEVLLIPEPGNFERKLGVAVTVDSKLLGYVPTKEAAEMHKYLLAHSTGVRANARIHIGSRPEYNAVALDFAKPLRLDSRRK</sequence>
<keyword evidence="1" id="KW-1133">Transmembrane helix</keyword>
<evidence type="ECO:0000256" key="1">
    <source>
        <dbReference type="SAM" id="Phobius"/>
    </source>
</evidence>
<name>A0A6J6J5J7_9ZZZZ</name>
<gene>
    <name evidence="2" type="ORF">UFOPK2032_00685</name>
</gene>